<dbReference type="InterPro" id="IPR001810">
    <property type="entry name" value="F-box_dom"/>
</dbReference>
<proteinExistence type="predicted"/>
<protein>
    <recommendedName>
        <fullName evidence="1">F-box domain-containing protein</fullName>
    </recommendedName>
</protein>
<feature type="domain" description="F-box" evidence="1">
    <location>
        <begin position="1"/>
        <end position="46"/>
    </location>
</feature>
<organism evidence="2 3">
    <name type="scientific">Lichtheimia ornata</name>
    <dbReference type="NCBI Taxonomy" id="688661"/>
    <lineage>
        <taxon>Eukaryota</taxon>
        <taxon>Fungi</taxon>
        <taxon>Fungi incertae sedis</taxon>
        <taxon>Mucoromycota</taxon>
        <taxon>Mucoromycotina</taxon>
        <taxon>Mucoromycetes</taxon>
        <taxon>Mucorales</taxon>
        <taxon>Lichtheimiaceae</taxon>
        <taxon>Lichtheimia</taxon>
    </lineage>
</organism>
<dbReference type="Pfam" id="PF12937">
    <property type="entry name" value="F-box-like"/>
    <property type="match status" value="1"/>
</dbReference>
<dbReference type="PROSITE" id="PS50181">
    <property type="entry name" value="FBOX"/>
    <property type="match status" value="1"/>
</dbReference>
<dbReference type="Proteomes" id="UP001234581">
    <property type="component" value="Unassembled WGS sequence"/>
</dbReference>
<comment type="caution">
    <text evidence="2">The sequence shown here is derived from an EMBL/GenBank/DDBJ whole genome shotgun (WGS) entry which is preliminary data.</text>
</comment>
<evidence type="ECO:0000313" key="3">
    <source>
        <dbReference type="Proteomes" id="UP001234581"/>
    </source>
</evidence>
<reference evidence="2 3" key="1">
    <citation type="submission" date="2023-03" db="EMBL/GenBank/DDBJ databases">
        <title>Genome sequence of Lichtheimia ornata CBS 291.66.</title>
        <authorList>
            <person name="Mohabir J.T."/>
            <person name="Shea T.P."/>
            <person name="Kurbessoian T."/>
            <person name="Berby B."/>
            <person name="Fontaine J."/>
            <person name="Livny J."/>
            <person name="Gnirke A."/>
            <person name="Stajich J.E."/>
            <person name="Cuomo C.A."/>
        </authorList>
    </citation>
    <scope>NUCLEOTIDE SEQUENCE [LARGE SCALE GENOMIC DNA]</scope>
    <source>
        <strain evidence="2">CBS 291.66</strain>
    </source>
</reference>
<dbReference type="AlphaFoldDB" id="A0AAD7V8D5"/>
<dbReference type="InterPro" id="IPR032675">
    <property type="entry name" value="LRR_dom_sf"/>
</dbReference>
<dbReference type="EMBL" id="JARTCD010000011">
    <property type="protein sequence ID" value="KAJ8660882.1"/>
    <property type="molecule type" value="Genomic_DNA"/>
</dbReference>
<dbReference type="Gene3D" id="3.80.10.10">
    <property type="entry name" value="Ribonuclease Inhibitor"/>
    <property type="match status" value="1"/>
</dbReference>
<dbReference type="RefSeq" id="XP_058345795.1">
    <property type="nucleotide sequence ID" value="XM_058483596.1"/>
</dbReference>
<dbReference type="GeneID" id="83210939"/>
<dbReference type="CDD" id="cd09917">
    <property type="entry name" value="F-box_SF"/>
    <property type="match status" value="1"/>
</dbReference>
<dbReference type="SUPFAM" id="SSF81383">
    <property type="entry name" value="F-box domain"/>
    <property type="match status" value="1"/>
</dbReference>
<name>A0AAD7V8D5_9FUNG</name>
<evidence type="ECO:0000313" key="2">
    <source>
        <dbReference type="EMBL" id="KAJ8660882.1"/>
    </source>
</evidence>
<sequence length="329" mass="38059">MNRLPHGVILNIVSRLEPLDCIEWSQVSRQWRRLLPLYAAEPWRDIKVDVNSFRMLSHLHVFGRFVRTARLKLGALGAMLVALDRLKSCSLLEKLELRDVHITNPYAIQAQLGFCFKHWPRLDTFAIINFQAPRVEFSDYILLAAKYNIHHVVCIGGYGCGFDLSKRLLSSSNLSILVSLIIDAPNLIPPTIRTLLSSTPNLEFLELELGSSYLRRYESELAYEGLHEPPLMPSILTLFPKLTHIHLDYGLTIPDDEVPSYPRDYLQFPTKASDDQQVYPGLRYYWNGISAFDQAEYDMILRYQSTLEHLHFGYREPSTFVPDWETFTR</sequence>
<evidence type="ECO:0000259" key="1">
    <source>
        <dbReference type="PROSITE" id="PS50181"/>
    </source>
</evidence>
<keyword evidence="3" id="KW-1185">Reference proteome</keyword>
<accession>A0AAD7V8D5</accession>
<gene>
    <name evidence="2" type="ORF">O0I10_003526</name>
</gene>
<dbReference type="InterPro" id="IPR036047">
    <property type="entry name" value="F-box-like_dom_sf"/>
</dbReference>